<dbReference type="Proteomes" id="UP000826656">
    <property type="component" value="Unassembled WGS sequence"/>
</dbReference>
<reference evidence="2 3" key="1">
    <citation type="journal article" date="2021" name="bioRxiv">
        <title>Chromosome-scale and haplotype-resolved genome assembly of a tetraploid potato cultivar.</title>
        <authorList>
            <person name="Sun H."/>
            <person name="Jiao W.-B."/>
            <person name="Krause K."/>
            <person name="Campoy J.A."/>
            <person name="Goel M."/>
            <person name="Folz-Donahue K."/>
            <person name="Kukat C."/>
            <person name="Huettel B."/>
            <person name="Schneeberger K."/>
        </authorList>
    </citation>
    <scope>NUCLEOTIDE SEQUENCE [LARGE SCALE GENOMIC DNA]</scope>
    <source>
        <strain evidence="2">SolTubOtavaFocal</strain>
        <tissue evidence="2">Leaves</tissue>
    </source>
</reference>
<gene>
    <name evidence="2" type="ORF">KY290_014468</name>
</gene>
<protein>
    <submittedName>
        <fullName evidence="2">Uncharacterized protein</fullName>
    </submittedName>
</protein>
<organism evidence="2 3">
    <name type="scientific">Solanum tuberosum</name>
    <name type="common">Potato</name>
    <dbReference type="NCBI Taxonomy" id="4113"/>
    <lineage>
        <taxon>Eukaryota</taxon>
        <taxon>Viridiplantae</taxon>
        <taxon>Streptophyta</taxon>
        <taxon>Embryophyta</taxon>
        <taxon>Tracheophyta</taxon>
        <taxon>Spermatophyta</taxon>
        <taxon>Magnoliopsida</taxon>
        <taxon>eudicotyledons</taxon>
        <taxon>Gunneridae</taxon>
        <taxon>Pentapetalae</taxon>
        <taxon>asterids</taxon>
        <taxon>lamiids</taxon>
        <taxon>Solanales</taxon>
        <taxon>Solanaceae</taxon>
        <taxon>Solanoideae</taxon>
        <taxon>Solaneae</taxon>
        <taxon>Solanum</taxon>
    </lineage>
</organism>
<name>A0ABQ7VPN0_SOLTU</name>
<evidence type="ECO:0000313" key="2">
    <source>
        <dbReference type="EMBL" id="KAH0770487.1"/>
    </source>
</evidence>
<keyword evidence="3" id="KW-1185">Reference proteome</keyword>
<comment type="caution">
    <text evidence="2">The sequence shown here is derived from an EMBL/GenBank/DDBJ whole genome shotgun (WGS) entry which is preliminary data.</text>
</comment>
<proteinExistence type="predicted"/>
<dbReference type="EMBL" id="JAIVGD010000011">
    <property type="protein sequence ID" value="KAH0770487.1"/>
    <property type="molecule type" value="Genomic_DNA"/>
</dbReference>
<evidence type="ECO:0000256" key="1">
    <source>
        <dbReference type="SAM" id="MobiDB-lite"/>
    </source>
</evidence>
<evidence type="ECO:0000313" key="3">
    <source>
        <dbReference type="Proteomes" id="UP000826656"/>
    </source>
</evidence>
<feature type="region of interest" description="Disordered" evidence="1">
    <location>
        <begin position="50"/>
        <end position="74"/>
    </location>
</feature>
<accession>A0ABQ7VPN0</accession>
<sequence length="74" mass="8258">MGSVNLEDILNIVQRRRIEAEIQSSTTCKSDGIRQQTWMKEELENVWKTNLGANGDHDGSVAVGRNRGDDENGN</sequence>